<feature type="region of interest" description="Disordered" evidence="1">
    <location>
        <begin position="58"/>
        <end position="80"/>
    </location>
</feature>
<organism evidence="3 4">
    <name type="scientific">Anthostomella pinea</name>
    <dbReference type="NCBI Taxonomy" id="933095"/>
    <lineage>
        <taxon>Eukaryota</taxon>
        <taxon>Fungi</taxon>
        <taxon>Dikarya</taxon>
        <taxon>Ascomycota</taxon>
        <taxon>Pezizomycotina</taxon>
        <taxon>Sordariomycetes</taxon>
        <taxon>Xylariomycetidae</taxon>
        <taxon>Xylariales</taxon>
        <taxon>Xylariaceae</taxon>
        <taxon>Anthostomella</taxon>
    </lineage>
</organism>
<evidence type="ECO:0000256" key="1">
    <source>
        <dbReference type="SAM" id="MobiDB-lite"/>
    </source>
</evidence>
<comment type="caution">
    <text evidence="3">The sequence shown here is derived from an EMBL/GenBank/DDBJ whole genome shotgun (WGS) entry which is preliminary data.</text>
</comment>
<evidence type="ECO:0000256" key="2">
    <source>
        <dbReference type="SAM" id="SignalP"/>
    </source>
</evidence>
<evidence type="ECO:0000313" key="4">
    <source>
        <dbReference type="Proteomes" id="UP001295740"/>
    </source>
</evidence>
<gene>
    <name evidence="3" type="ORF">KHLLAP_LOCUS14287</name>
</gene>
<keyword evidence="2" id="KW-0732">Signal</keyword>
<feature type="signal peptide" evidence="2">
    <location>
        <begin position="1"/>
        <end position="18"/>
    </location>
</feature>
<accession>A0AAI8YQM3</accession>
<sequence>MLSQKLLIVSMAIGAAVAGVITHPRDTPKTNLLAKDSYDTSDWGSDLCDMEENIKRSTTNSLAKDSYDTSDWESDMSDLE</sequence>
<reference evidence="3" key="1">
    <citation type="submission" date="2023-10" db="EMBL/GenBank/DDBJ databases">
        <authorList>
            <person name="Hackl T."/>
        </authorList>
    </citation>
    <scope>NUCLEOTIDE SEQUENCE</scope>
</reference>
<dbReference type="AlphaFoldDB" id="A0AAI8YQM3"/>
<dbReference type="EMBL" id="CAUWAG010000020">
    <property type="protein sequence ID" value="CAJ2513819.1"/>
    <property type="molecule type" value="Genomic_DNA"/>
</dbReference>
<protein>
    <submittedName>
        <fullName evidence="3">Uu.00g019380.m01.CDS01</fullName>
    </submittedName>
</protein>
<evidence type="ECO:0000313" key="3">
    <source>
        <dbReference type="EMBL" id="CAJ2513819.1"/>
    </source>
</evidence>
<keyword evidence="4" id="KW-1185">Reference proteome</keyword>
<feature type="compositionally biased region" description="Acidic residues" evidence="1">
    <location>
        <begin position="68"/>
        <end position="80"/>
    </location>
</feature>
<dbReference type="Proteomes" id="UP001295740">
    <property type="component" value="Unassembled WGS sequence"/>
</dbReference>
<name>A0AAI8YQM3_9PEZI</name>
<proteinExistence type="predicted"/>
<feature type="chain" id="PRO_5042521277" evidence="2">
    <location>
        <begin position="19"/>
        <end position="80"/>
    </location>
</feature>